<evidence type="ECO:0008006" key="7">
    <source>
        <dbReference type="Google" id="ProtNLM"/>
    </source>
</evidence>
<accession>A0ABD3A2Y2</accession>
<keyword evidence="2" id="KW-0904">Protein phosphatase</keyword>
<dbReference type="PROSITE" id="PS50054">
    <property type="entry name" value="TYR_PHOSPHATASE_DUAL"/>
    <property type="match status" value="1"/>
</dbReference>
<gene>
    <name evidence="5" type="ORF">ACH5RR_014431</name>
</gene>
<dbReference type="Proteomes" id="UP001630127">
    <property type="component" value="Unassembled WGS sequence"/>
</dbReference>
<dbReference type="Gene3D" id="2.60.40.10">
    <property type="entry name" value="Immunoglobulins"/>
    <property type="match status" value="1"/>
</dbReference>
<dbReference type="FunFam" id="2.60.40.10:FF:000972">
    <property type="entry name" value="Phosphoglucan phosphatase LSF1, chloroplastic"/>
    <property type="match status" value="1"/>
</dbReference>
<dbReference type="EMBL" id="JBJUIK010000006">
    <property type="protein sequence ID" value="KAL3526059.1"/>
    <property type="molecule type" value="Genomic_DNA"/>
</dbReference>
<dbReference type="PROSITE" id="PS50106">
    <property type="entry name" value="PDZ"/>
    <property type="match status" value="1"/>
</dbReference>
<dbReference type="GO" id="GO:0009507">
    <property type="term" value="C:chloroplast"/>
    <property type="evidence" value="ECO:0007669"/>
    <property type="project" value="UniProtKB-ARBA"/>
</dbReference>
<dbReference type="InterPro" id="IPR029021">
    <property type="entry name" value="Prot-tyrosine_phosphatase-like"/>
</dbReference>
<keyword evidence="1" id="KW-0378">Hydrolase</keyword>
<evidence type="ECO:0000313" key="6">
    <source>
        <dbReference type="Proteomes" id="UP001630127"/>
    </source>
</evidence>
<dbReference type="SUPFAM" id="SSF81296">
    <property type="entry name" value="E set domains"/>
    <property type="match status" value="1"/>
</dbReference>
<dbReference type="InterPro" id="IPR013783">
    <property type="entry name" value="Ig-like_fold"/>
</dbReference>
<dbReference type="CDD" id="cd02859">
    <property type="entry name" value="E_set_AMPKbeta_like_N"/>
    <property type="match status" value="1"/>
</dbReference>
<protein>
    <recommendedName>
        <fullName evidence="7">Phosphoglucan phosphatase LSF1, chloroplastic</fullName>
    </recommendedName>
</protein>
<dbReference type="AlphaFoldDB" id="A0ABD3A2Y2"/>
<dbReference type="Gene3D" id="3.90.190.10">
    <property type="entry name" value="Protein tyrosine phosphatase superfamily"/>
    <property type="match status" value="1"/>
</dbReference>
<dbReference type="CDD" id="cd14526">
    <property type="entry name" value="DSP_laforin-like"/>
    <property type="match status" value="1"/>
</dbReference>
<organism evidence="5 6">
    <name type="scientific">Cinchona calisaya</name>
    <dbReference type="NCBI Taxonomy" id="153742"/>
    <lineage>
        <taxon>Eukaryota</taxon>
        <taxon>Viridiplantae</taxon>
        <taxon>Streptophyta</taxon>
        <taxon>Embryophyta</taxon>
        <taxon>Tracheophyta</taxon>
        <taxon>Spermatophyta</taxon>
        <taxon>Magnoliopsida</taxon>
        <taxon>eudicotyledons</taxon>
        <taxon>Gunneridae</taxon>
        <taxon>Pentapetalae</taxon>
        <taxon>asterids</taxon>
        <taxon>lamiids</taxon>
        <taxon>Gentianales</taxon>
        <taxon>Rubiaceae</taxon>
        <taxon>Cinchonoideae</taxon>
        <taxon>Cinchoneae</taxon>
        <taxon>Cinchona</taxon>
    </lineage>
</organism>
<dbReference type="InterPro" id="IPR032640">
    <property type="entry name" value="AMPK1_CBM"/>
</dbReference>
<feature type="domain" description="PDZ" evidence="4">
    <location>
        <begin position="88"/>
        <end position="171"/>
    </location>
</feature>
<dbReference type="SUPFAM" id="SSF52799">
    <property type="entry name" value="(Phosphotyrosine protein) phosphatases II"/>
    <property type="match status" value="1"/>
</dbReference>
<dbReference type="SUPFAM" id="SSF50156">
    <property type="entry name" value="PDZ domain-like"/>
    <property type="match status" value="1"/>
</dbReference>
<evidence type="ECO:0000313" key="5">
    <source>
        <dbReference type="EMBL" id="KAL3526059.1"/>
    </source>
</evidence>
<dbReference type="InterPro" id="IPR014756">
    <property type="entry name" value="Ig_E-set"/>
</dbReference>
<dbReference type="Pfam" id="PF16561">
    <property type="entry name" value="AMPK1_CBM"/>
    <property type="match status" value="1"/>
</dbReference>
<sequence>MCSLQITYFRGPHQSPFSTCTSFSTPAPAKQLRMTVIYSSFWGKDLCFHNGSSAVNPQEKPFSFRKRSFSRVFASSASAFKMNFNEYMVTLEKPLGIRFALSVDGKIFVHALKKGGNAEKSRIIMVGDTLKKVSESSSSGGGLIEIKDLGDTEKMMKEKSGTCSLVLERPFSPFPVHQLFLINDLDILFNRSRVPLATWNKNVLTSNLQSSTDGGGNSGFVTFSSKYVNSQGWKYLNDQKKSSHPELAKNSGPALPLSPLVTVFSEEESADGEWAHGSFPLDEYVKALDRAKGELYYNHSLGMRYSKITEQIYVGSCIQTEADVETLSTIAGVTAVLNFQSGTEAQNWGINSKVINEASQRCNILMINYPIREVDSFDTRKKLPFCVGLLLRLLKKNHRIYVTCTTGFDRSPACVIGYLHWITDTSLQAAYNFVTGLHSCKPDRAAIAWATWDLIARVESGRHDGPATHAVTFVWNGHEGEDVHLVGDFTGNWKEPIKAAHKGGPRFEVEVRLPQGKYYYKYVVNGQWRHSTTSPTERDQSGNVNNVIMIGDIASVRPSAQQQKKDANIVKVIERPLTENERFMLAKAARCVAFSICPIKLAPK</sequence>
<keyword evidence="6" id="KW-1185">Reference proteome</keyword>
<feature type="domain" description="Tyrosine-protein phosphatase" evidence="3">
    <location>
        <begin position="304"/>
        <end position="460"/>
    </location>
</feature>
<dbReference type="PANTHER" id="PTHR47661:SF2">
    <property type="entry name" value="PHOSPHOGLUCAN PHOSPHATASE LSF1, CHLOROPLASTIC"/>
    <property type="match status" value="1"/>
</dbReference>
<name>A0ABD3A2Y2_9GENT</name>
<comment type="caution">
    <text evidence="5">The sequence shown here is derived from an EMBL/GenBank/DDBJ whole genome shotgun (WGS) entry which is preliminary data.</text>
</comment>
<dbReference type="InterPro" id="IPR001478">
    <property type="entry name" value="PDZ"/>
</dbReference>
<dbReference type="InterPro" id="IPR036034">
    <property type="entry name" value="PDZ_sf"/>
</dbReference>
<dbReference type="PANTHER" id="PTHR47661">
    <property type="entry name" value="PHOSPHOGLUCAN PHOSPHATASE LSF1, CHLOROPLASTIC"/>
    <property type="match status" value="1"/>
</dbReference>
<dbReference type="InterPro" id="IPR045204">
    <property type="entry name" value="DSP_laforin-like"/>
</dbReference>
<dbReference type="GO" id="GO:0004721">
    <property type="term" value="F:phosphoprotein phosphatase activity"/>
    <property type="evidence" value="ECO:0007669"/>
    <property type="project" value="UniProtKB-KW"/>
</dbReference>
<evidence type="ECO:0000259" key="3">
    <source>
        <dbReference type="PROSITE" id="PS50054"/>
    </source>
</evidence>
<reference evidence="5 6" key="1">
    <citation type="submission" date="2024-11" db="EMBL/GenBank/DDBJ databases">
        <title>A near-complete genome assembly of Cinchona calisaya.</title>
        <authorList>
            <person name="Lian D.C."/>
            <person name="Zhao X.W."/>
            <person name="Wei L."/>
        </authorList>
    </citation>
    <scope>NUCLEOTIDE SEQUENCE [LARGE SCALE GENOMIC DNA]</scope>
    <source>
        <tissue evidence="5">Nenye</tissue>
    </source>
</reference>
<evidence type="ECO:0000259" key="4">
    <source>
        <dbReference type="PROSITE" id="PS50106"/>
    </source>
</evidence>
<evidence type="ECO:0000256" key="2">
    <source>
        <dbReference type="ARBA" id="ARBA00022912"/>
    </source>
</evidence>
<proteinExistence type="predicted"/>
<evidence type="ECO:0000256" key="1">
    <source>
        <dbReference type="ARBA" id="ARBA00022801"/>
    </source>
</evidence>
<dbReference type="InterPro" id="IPR020422">
    <property type="entry name" value="TYR_PHOSPHATASE_DUAL_dom"/>
</dbReference>